<evidence type="ECO:0000256" key="3">
    <source>
        <dbReference type="SAM" id="SignalP"/>
    </source>
</evidence>
<evidence type="ECO:0000259" key="4">
    <source>
        <dbReference type="Pfam" id="PF00171"/>
    </source>
</evidence>
<comment type="similarity">
    <text evidence="1">Belongs to the aldehyde dehydrogenase family.</text>
</comment>
<dbReference type="FunFam" id="3.40.605.10:FF:000007">
    <property type="entry name" value="NAD/NADP-dependent betaine aldehyde dehydrogenase"/>
    <property type="match status" value="1"/>
</dbReference>
<feature type="domain" description="Aldehyde dehydrogenase" evidence="4">
    <location>
        <begin position="69"/>
        <end position="550"/>
    </location>
</feature>
<dbReference type="Pfam" id="PF00171">
    <property type="entry name" value="Aldedh"/>
    <property type="match status" value="1"/>
</dbReference>
<dbReference type="GO" id="GO:0016620">
    <property type="term" value="F:oxidoreductase activity, acting on the aldehyde or oxo group of donors, NAD or NADP as acceptor"/>
    <property type="evidence" value="ECO:0007669"/>
    <property type="project" value="InterPro"/>
</dbReference>
<keyword evidence="6" id="KW-1185">Reference proteome</keyword>
<evidence type="ECO:0000256" key="1">
    <source>
        <dbReference type="ARBA" id="ARBA00009986"/>
    </source>
</evidence>
<feature type="chain" id="PRO_5003836542" description="Aldehyde dehydrogenase domain-containing protein" evidence="3">
    <location>
        <begin position="17"/>
        <end position="556"/>
    </location>
</feature>
<dbReference type="InterPro" id="IPR016162">
    <property type="entry name" value="Ald_DH_N"/>
</dbReference>
<dbReference type="Proteomes" id="UP000266841">
    <property type="component" value="Unassembled WGS sequence"/>
</dbReference>
<keyword evidence="3" id="KW-0732">Signal</keyword>
<dbReference type="PANTHER" id="PTHR42804">
    <property type="entry name" value="ALDEHYDE DEHYDROGENASE"/>
    <property type="match status" value="1"/>
</dbReference>
<evidence type="ECO:0000313" key="5">
    <source>
        <dbReference type="EMBL" id="EJK46573.1"/>
    </source>
</evidence>
<gene>
    <name evidence="5" type="ORF">THAOC_34749</name>
</gene>
<feature type="signal peptide" evidence="3">
    <location>
        <begin position="1"/>
        <end position="16"/>
    </location>
</feature>
<dbReference type="InterPro" id="IPR016161">
    <property type="entry name" value="Ald_DH/histidinol_DH"/>
</dbReference>
<accession>K0R206</accession>
<dbReference type="AlphaFoldDB" id="K0R206"/>
<name>K0R206_THAOC</name>
<keyword evidence="2" id="KW-0560">Oxidoreductase</keyword>
<dbReference type="PANTHER" id="PTHR42804:SF1">
    <property type="entry name" value="ALDEHYDE DEHYDROGENASE-RELATED"/>
    <property type="match status" value="1"/>
</dbReference>
<organism evidence="5 6">
    <name type="scientific">Thalassiosira oceanica</name>
    <name type="common">Marine diatom</name>
    <dbReference type="NCBI Taxonomy" id="159749"/>
    <lineage>
        <taxon>Eukaryota</taxon>
        <taxon>Sar</taxon>
        <taxon>Stramenopiles</taxon>
        <taxon>Ochrophyta</taxon>
        <taxon>Bacillariophyta</taxon>
        <taxon>Coscinodiscophyceae</taxon>
        <taxon>Thalassiosirophycidae</taxon>
        <taxon>Thalassiosirales</taxon>
        <taxon>Thalassiosiraceae</taxon>
        <taxon>Thalassiosira</taxon>
    </lineage>
</organism>
<dbReference type="SUPFAM" id="SSF53720">
    <property type="entry name" value="ALDH-like"/>
    <property type="match status" value="1"/>
</dbReference>
<dbReference type="OrthoDB" id="310895at2759"/>
<evidence type="ECO:0000313" key="6">
    <source>
        <dbReference type="Proteomes" id="UP000266841"/>
    </source>
</evidence>
<dbReference type="Gene3D" id="3.40.309.10">
    <property type="entry name" value="Aldehyde Dehydrogenase, Chain A, domain 2"/>
    <property type="match status" value="1"/>
</dbReference>
<dbReference type="eggNOG" id="KOG2450">
    <property type="taxonomic scope" value="Eukaryota"/>
</dbReference>
<proteinExistence type="inferred from homology"/>
<protein>
    <recommendedName>
        <fullName evidence="4">Aldehyde dehydrogenase domain-containing protein</fullName>
    </recommendedName>
</protein>
<comment type="caution">
    <text evidence="5">The sequence shown here is derived from an EMBL/GenBank/DDBJ whole genome shotgun (WGS) entry which is preliminary data.</text>
</comment>
<dbReference type="OMA" id="WPLYQIT"/>
<dbReference type="EMBL" id="AGNL01047666">
    <property type="protein sequence ID" value="EJK46573.1"/>
    <property type="molecule type" value="Genomic_DNA"/>
</dbReference>
<dbReference type="CDD" id="cd07138">
    <property type="entry name" value="ALDH_CddD_SSP0762"/>
    <property type="match status" value="1"/>
</dbReference>
<sequence>MRAALILLLAAAYVVALIPAQSNACSDHAAEEAEDPSSCADGESPDLDPVVKQWIMDLDTDSSYIGGRWVKSDGSEDTIRVIDPSAGNEIAKVRVASKDDVDLAVKAARKAWSSWSFDTPLSKRRELVSRLLDLYNEQDERMAQLMSHEMGSPITEAREAQVGSGSFAMEQFLYETDDGDFEETFDIGGDTAIIHESIGVAALITPWNWPMSQVALKVIPALLVGCTVVLKPSEEAPLSALLFGQMIHAAGFPPGVFNLVNGYGRDHAGEWLSSHPGVDMVSFTGSTRAGREVSASAAPTLKRVSLEMGGKGANIIFDDVIGDDGDMSDFRSAVEEGVYDAMNNSGQTCNAPTRLLVPEEHWQYALDVARDAALATEVASSHDEGDHIGPVVSLAQYERVQRYIRLGIEEGATLIAGGPGKPIAPDDDPDLQRTYDSGYYVRPTLFANCTKTMTVWREEIFGPVLCVTPYRTEDEAVGLANDTPYGLTNYVHTYDETRRRRLARKLRSGMVVFNGVGQAPNAPFGGVGQSGNSREGGVWGLEDYCVAKSVSGMNTK</sequence>
<dbReference type="Gene3D" id="3.40.605.10">
    <property type="entry name" value="Aldehyde Dehydrogenase, Chain A, domain 1"/>
    <property type="match status" value="1"/>
</dbReference>
<reference evidence="5 6" key="1">
    <citation type="journal article" date="2012" name="Genome Biol.">
        <title>Genome and low-iron response of an oceanic diatom adapted to chronic iron limitation.</title>
        <authorList>
            <person name="Lommer M."/>
            <person name="Specht M."/>
            <person name="Roy A.S."/>
            <person name="Kraemer L."/>
            <person name="Andreson R."/>
            <person name="Gutowska M.A."/>
            <person name="Wolf J."/>
            <person name="Bergner S.V."/>
            <person name="Schilhabel M.B."/>
            <person name="Klostermeier U.C."/>
            <person name="Beiko R.G."/>
            <person name="Rosenstiel P."/>
            <person name="Hippler M."/>
            <person name="Laroche J."/>
        </authorList>
    </citation>
    <scope>NUCLEOTIDE SEQUENCE [LARGE SCALE GENOMIC DNA]</scope>
    <source>
        <strain evidence="5 6">CCMP1005</strain>
    </source>
</reference>
<evidence type="ECO:0000256" key="2">
    <source>
        <dbReference type="ARBA" id="ARBA00023002"/>
    </source>
</evidence>
<dbReference type="InterPro" id="IPR016163">
    <property type="entry name" value="Ald_DH_C"/>
</dbReference>
<dbReference type="InterPro" id="IPR015590">
    <property type="entry name" value="Aldehyde_DH_dom"/>
</dbReference>